<keyword evidence="2" id="KW-0732">Signal</keyword>
<sequence>MKLRNFITLALCAFFAASASAALVVQVVTIKPVIGDGQLIVEYQIVDDQDTVDTADDVVLRHGDQCVMAYDANTSTAAVQAAAYEDSWIKGTTTPPEGWTPPSPESEGEPDPE</sequence>
<reference evidence="3 4" key="1">
    <citation type="submission" date="2023-12" db="EMBL/GenBank/DDBJ databases">
        <title>Description of an unclassified Opitutus bacterium of Verrucomicrobiota.</title>
        <authorList>
            <person name="Zhang D.-F."/>
        </authorList>
    </citation>
    <scope>NUCLEOTIDE SEQUENCE [LARGE SCALE GENOMIC DNA]</scope>
    <source>
        <strain evidence="3 4">WL0086</strain>
    </source>
</reference>
<proteinExistence type="predicted"/>
<dbReference type="Proteomes" id="UP000738431">
    <property type="component" value="Chromosome"/>
</dbReference>
<keyword evidence="4" id="KW-1185">Reference proteome</keyword>
<evidence type="ECO:0000313" key="4">
    <source>
        <dbReference type="Proteomes" id="UP000738431"/>
    </source>
</evidence>
<feature type="region of interest" description="Disordered" evidence="1">
    <location>
        <begin position="89"/>
        <end position="113"/>
    </location>
</feature>
<organism evidence="3 4">
    <name type="scientific">Actomonas aquatica</name>
    <dbReference type="NCBI Taxonomy" id="2866162"/>
    <lineage>
        <taxon>Bacteria</taxon>
        <taxon>Pseudomonadati</taxon>
        <taxon>Verrucomicrobiota</taxon>
        <taxon>Opitutia</taxon>
        <taxon>Opitutales</taxon>
        <taxon>Opitutaceae</taxon>
        <taxon>Actomonas</taxon>
    </lineage>
</organism>
<feature type="chain" id="PRO_5047431743" evidence="2">
    <location>
        <begin position="22"/>
        <end position="113"/>
    </location>
</feature>
<name>A0ABZ1CCL4_9BACT</name>
<evidence type="ECO:0000313" key="3">
    <source>
        <dbReference type="EMBL" id="WRQ89412.1"/>
    </source>
</evidence>
<dbReference type="EMBL" id="CP139781">
    <property type="protein sequence ID" value="WRQ89412.1"/>
    <property type="molecule type" value="Genomic_DNA"/>
</dbReference>
<dbReference type="RefSeq" id="WP_221029897.1">
    <property type="nucleotide sequence ID" value="NZ_CP139781.1"/>
</dbReference>
<accession>A0ABZ1CCL4</accession>
<evidence type="ECO:0000256" key="1">
    <source>
        <dbReference type="SAM" id="MobiDB-lite"/>
    </source>
</evidence>
<feature type="signal peptide" evidence="2">
    <location>
        <begin position="1"/>
        <end position="21"/>
    </location>
</feature>
<protein>
    <submittedName>
        <fullName evidence="3">Uncharacterized protein</fullName>
    </submittedName>
</protein>
<gene>
    <name evidence="3" type="ORF">K1X11_008320</name>
</gene>
<evidence type="ECO:0000256" key="2">
    <source>
        <dbReference type="SAM" id="SignalP"/>
    </source>
</evidence>